<name>X0T223_9ZZZZ</name>
<protein>
    <submittedName>
        <fullName evidence="1">Uncharacterized protein</fullName>
    </submittedName>
</protein>
<dbReference type="EMBL" id="BARS01007372">
    <property type="protein sequence ID" value="GAF82232.1"/>
    <property type="molecule type" value="Genomic_DNA"/>
</dbReference>
<evidence type="ECO:0000313" key="1">
    <source>
        <dbReference type="EMBL" id="GAF82232.1"/>
    </source>
</evidence>
<reference evidence="1" key="1">
    <citation type="journal article" date="2014" name="Front. Microbiol.">
        <title>High frequency of phylogenetically diverse reductive dehalogenase-homologous genes in deep subseafloor sedimentary metagenomes.</title>
        <authorList>
            <person name="Kawai M."/>
            <person name="Futagami T."/>
            <person name="Toyoda A."/>
            <person name="Takaki Y."/>
            <person name="Nishi S."/>
            <person name="Hori S."/>
            <person name="Arai W."/>
            <person name="Tsubouchi T."/>
            <person name="Morono Y."/>
            <person name="Uchiyama I."/>
            <person name="Ito T."/>
            <person name="Fujiyama A."/>
            <person name="Inagaki F."/>
            <person name="Takami H."/>
        </authorList>
    </citation>
    <scope>NUCLEOTIDE SEQUENCE</scope>
    <source>
        <strain evidence="1">Expedition CK06-06</strain>
    </source>
</reference>
<sequence>LQKPAGRNEAYGKGWTAFDPALYVSIDKEGSYKTLKFVRIKTPKPFEQDPYSLTIQFKISQGVNFFDEHKVYGDA</sequence>
<gene>
    <name evidence="1" type="ORF">S01H1_14200</name>
</gene>
<accession>X0T223</accession>
<organism evidence="1">
    <name type="scientific">marine sediment metagenome</name>
    <dbReference type="NCBI Taxonomy" id="412755"/>
    <lineage>
        <taxon>unclassified sequences</taxon>
        <taxon>metagenomes</taxon>
        <taxon>ecological metagenomes</taxon>
    </lineage>
</organism>
<dbReference type="AlphaFoldDB" id="X0T223"/>
<comment type="caution">
    <text evidence="1">The sequence shown here is derived from an EMBL/GenBank/DDBJ whole genome shotgun (WGS) entry which is preliminary data.</text>
</comment>
<proteinExistence type="predicted"/>
<feature type="non-terminal residue" evidence="1">
    <location>
        <position position="1"/>
    </location>
</feature>